<evidence type="ECO:0000256" key="2">
    <source>
        <dbReference type="RuleBase" id="RU003690"/>
    </source>
</evidence>
<dbReference type="OrthoDB" id="65569at2759"/>
<dbReference type="InterPro" id="IPR001360">
    <property type="entry name" value="Glyco_hydro_1"/>
</dbReference>
<gene>
    <name evidence="3" type="ORF">GIB67_032398</name>
</gene>
<reference evidence="3 4" key="1">
    <citation type="journal article" date="2020" name="IScience">
        <title>Genome Sequencing of the Endangered Kingdonia uniflora (Circaeasteraceae, Ranunculales) Reveals Potential Mechanisms of Evolutionary Specialization.</title>
        <authorList>
            <person name="Sun Y."/>
            <person name="Deng T."/>
            <person name="Zhang A."/>
            <person name="Moore M.J."/>
            <person name="Landis J.B."/>
            <person name="Lin N."/>
            <person name="Zhang H."/>
            <person name="Zhang X."/>
            <person name="Huang J."/>
            <person name="Zhang X."/>
            <person name="Sun H."/>
            <person name="Wang H."/>
        </authorList>
    </citation>
    <scope>NUCLEOTIDE SEQUENCE [LARGE SCALE GENOMIC DNA]</scope>
    <source>
        <strain evidence="3">TB1705</strain>
        <tissue evidence="3">Leaf</tissue>
    </source>
</reference>
<proteinExistence type="inferred from homology"/>
<dbReference type="Proteomes" id="UP000541444">
    <property type="component" value="Unassembled WGS sequence"/>
</dbReference>
<evidence type="ECO:0008006" key="5">
    <source>
        <dbReference type="Google" id="ProtNLM"/>
    </source>
</evidence>
<comment type="caution">
    <text evidence="3">The sequence shown here is derived from an EMBL/GenBank/DDBJ whole genome shotgun (WGS) entry which is preliminary data.</text>
</comment>
<dbReference type="GO" id="GO:0008422">
    <property type="term" value="F:beta-glucosidase activity"/>
    <property type="evidence" value="ECO:0007669"/>
    <property type="project" value="TreeGrafter"/>
</dbReference>
<accession>A0A7J7MIR9</accession>
<evidence type="ECO:0000256" key="1">
    <source>
        <dbReference type="ARBA" id="ARBA00010838"/>
    </source>
</evidence>
<dbReference type="EMBL" id="JACGCM010001456">
    <property type="protein sequence ID" value="KAF6154786.1"/>
    <property type="molecule type" value="Genomic_DNA"/>
</dbReference>
<dbReference type="PANTHER" id="PTHR10353">
    <property type="entry name" value="GLYCOSYL HYDROLASE"/>
    <property type="match status" value="1"/>
</dbReference>
<comment type="similarity">
    <text evidence="1 2">Belongs to the glycosyl hydrolase 1 family.</text>
</comment>
<dbReference type="GO" id="GO:0005975">
    <property type="term" value="P:carbohydrate metabolic process"/>
    <property type="evidence" value="ECO:0007669"/>
    <property type="project" value="InterPro"/>
</dbReference>
<name>A0A7J7MIR9_9MAGN</name>
<protein>
    <recommendedName>
        <fullName evidence="5">Beta-glucosidase</fullName>
    </recommendedName>
</protein>
<dbReference type="Gene3D" id="3.20.20.80">
    <property type="entry name" value="Glycosidases"/>
    <property type="match status" value="1"/>
</dbReference>
<evidence type="ECO:0000313" key="4">
    <source>
        <dbReference type="Proteomes" id="UP000541444"/>
    </source>
</evidence>
<dbReference type="SUPFAM" id="SSF51445">
    <property type="entry name" value="(Trans)glycosidases"/>
    <property type="match status" value="1"/>
</dbReference>
<dbReference type="PANTHER" id="PTHR10353:SF28">
    <property type="entry name" value="BETA-GLUCOSIDASE 44"/>
    <property type="match status" value="1"/>
</dbReference>
<evidence type="ECO:0000313" key="3">
    <source>
        <dbReference type="EMBL" id="KAF6154786.1"/>
    </source>
</evidence>
<dbReference type="Pfam" id="PF00232">
    <property type="entry name" value="Glyco_hydro_1"/>
    <property type="match status" value="1"/>
</dbReference>
<feature type="non-terminal residue" evidence="3">
    <location>
        <position position="1"/>
    </location>
</feature>
<organism evidence="3 4">
    <name type="scientific">Kingdonia uniflora</name>
    <dbReference type="NCBI Taxonomy" id="39325"/>
    <lineage>
        <taxon>Eukaryota</taxon>
        <taxon>Viridiplantae</taxon>
        <taxon>Streptophyta</taxon>
        <taxon>Embryophyta</taxon>
        <taxon>Tracheophyta</taxon>
        <taxon>Spermatophyta</taxon>
        <taxon>Magnoliopsida</taxon>
        <taxon>Ranunculales</taxon>
        <taxon>Circaeasteraceae</taxon>
        <taxon>Kingdonia</taxon>
    </lineage>
</organism>
<keyword evidence="4" id="KW-1185">Reference proteome</keyword>
<dbReference type="AlphaFoldDB" id="A0A7J7MIR9"/>
<sequence>MHINFQSPDPEFSQTFDIFNIIYVFLFLDGEEKVHWKGVAYYNRLINYLLEKGIITPYANLYHYDLPEALEQQYNGLLSRRVVKAYVDYADFCFKTLGDRVKNWMTFNEPRVIVALGYDNEFFAPARSSQPNGNCTADDSTTEPYIMGHHLIIMHSSAATQKGRIKILLDFFWYEPLTRSKTDNLATQRARDFHLG</sequence>
<dbReference type="InterPro" id="IPR017853">
    <property type="entry name" value="GH"/>
</dbReference>